<keyword evidence="3" id="KW-0809">Transit peptide</keyword>
<dbReference type="GO" id="GO:0009535">
    <property type="term" value="C:chloroplast thylakoid membrane"/>
    <property type="evidence" value="ECO:0000318"/>
    <property type="project" value="GO_Central"/>
</dbReference>
<comment type="subcellular location">
    <subcellularLocation>
        <location evidence="1">Plastid</location>
    </subcellularLocation>
</comment>
<reference evidence="6" key="1">
    <citation type="journal article" date="2016" name="Nature">
        <title>The genome of the seagrass Zostera marina reveals angiosperm adaptation to the sea.</title>
        <authorList>
            <person name="Olsen J.L."/>
            <person name="Rouze P."/>
            <person name="Verhelst B."/>
            <person name="Lin Y.-C."/>
            <person name="Bayer T."/>
            <person name="Collen J."/>
            <person name="Dattolo E."/>
            <person name="De Paoli E."/>
            <person name="Dittami S."/>
            <person name="Maumus F."/>
            <person name="Michel G."/>
            <person name="Kersting A."/>
            <person name="Lauritano C."/>
            <person name="Lohaus R."/>
            <person name="Toepel M."/>
            <person name="Tonon T."/>
            <person name="Vanneste K."/>
            <person name="Amirebrahimi M."/>
            <person name="Brakel J."/>
            <person name="Bostroem C."/>
            <person name="Chovatia M."/>
            <person name="Grimwood J."/>
            <person name="Jenkins J.W."/>
            <person name="Jueterbock A."/>
            <person name="Mraz A."/>
            <person name="Stam W.T."/>
            <person name="Tice H."/>
            <person name="Bornberg-Bauer E."/>
            <person name="Green P.J."/>
            <person name="Pearson G.A."/>
            <person name="Procaccini G."/>
            <person name="Duarte C.M."/>
            <person name="Schmutz J."/>
            <person name="Reusch T.B.H."/>
            <person name="Van de Peer Y."/>
        </authorList>
    </citation>
    <scope>NUCLEOTIDE SEQUENCE [LARGE SCALE GENOMIC DNA]</scope>
    <source>
        <strain evidence="6">cv. Finnish</strain>
    </source>
</reference>
<comment type="caution">
    <text evidence="5">The sequence shown here is derived from an EMBL/GenBank/DDBJ whole genome shotgun (WGS) entry which is preliminary data.</text>
</comment>
<dbReference type="InterPro" id="IPR006843">
    <property type="entry name" value="PAP/fibrillin_dom"/>
</dbReference>
<dbReference type="InterPro" id="IPR039633">
    <property type="entry name" value="PAP"/>
</dbReference>
<evidence type="ECO:0000313" key="6">
    <source>
        <dbReference type="Proteomes" id="UP000036987"/>
    </source>
</evidence>
<dbReference type="STRING" id="29655.A0A0K9NKL5"/>
<dbReference type="PANTHER" id="PTHR31906">
    <property type="entry name" value="PLASTID-LIPID-ASSOCIATED PROTEIN 4, CHLOROPLASTIC-RELATED"/>
    <property type="match status" value="1"/>
</dbReference>
<feature type="domain" description="Plastid lipid-associated protein/fibrillin conserved" evidence="4">
    <location>
        <begin position="58"/>
        <end position="270"/>
    </location>
</feature>
<accession>A0A0K9NKL5</accession>
<dbReference type="EMBL" id="LFYR01002109">
    <property type="protein sequence ID" value="KMZ57148.1"/>
    <property type="molecule type" value="Genomic_DNA"/>
</dbReference>
<dbReference type="Pfam" id="PF04755">
    <property type="entry name" value="PAP_fibrillin"/>
    <property type="match status" value="1"/>
</dbReference>
<keyword evidence="2" id="KW-0934">Plastid</keyword>
<evidence type="ECO:0000256" key="2">
    <source>
        <dbReference type="ARBA" id="ARBA00022640"/>
    </source>
</evidence>
<evidence type="ECO:0000313" key="5">
    <source>
        <dbReference type="EMBL" id="KMZ57148.1"/>
    </source>
</evidence>
<organism evidence="5 6">
    <name type="scientific">Zostera marina</name>
    <name type="common">Eelgrass</name>
    <dbReference type="NCBI Taxonomy" id="29655"/>
    <lineage>
        <taxon>Eukaryota</taxon>
        <taxon>Viridiplantae</taxon>
        <taxon>Streptophyta</taxon>
        <taxon>Embryophyta</taxon>
        <taxon>Tracheophyta</taxon>
        <taxon>Spermatophyta</taxon>
        <taxon>Magnoliopsida</taxon>
        <taxon>Liliopsida</taxon>
        <taxon>Zosteraceae</taxon>
        <taxon>Zostera</taxon>
    </lineage>
</organism>
<dbReference type="OrthoDB" id="550273at2759"/>
<sequence length="278" mass="31018">MELIKLPLPSSLSSPFPVGTYLYRFPISLRHFAPKSNKRKTKISTRASTVATPVEVERKKHDLLRAVQDTQRGIGTTSEQRSFIEEALVCVEGYSAGSPVDLSELDGTWRLNYTSASDVLILFKLASRVPFFQVGQIFQKFECKGQSDGGIVRNVVQWSVPGLLEEQEGATLLVSAKFTLLSKRNIYLQFEEVAIDNIKISEEVQAIIAPAVLPRTFLSLEILQFLRTFRRQVHLKSSESRSPGGLYYLSYLDNNMLLGRAVGGGGVFVFTRAQPLLT</sequence>
<proteinExistence type="predicted"/>
<keyword evidence="6" id="KW-1185">Reference proteome</keyword>
<protein>
    <submittedName>
        <fullName evidence="5">Plastid-lipid associated protein PAP / fibrillin family</fullName>
    </submittedName>
</protein>
<name>A0A0K9NKL5_ZOSMR</name>
<evidence type="ECO:0000256" key="1">
    <source>
        <dbReference type="ARBA" id="ARBA00004474"/>
    </source>
</evidence>
<dbReference type="Proteomes" id="UP000036987">
    <property type="component" value="Unassembled WGS sequence"/>
</dbReference>
<evidence type="ECO:0000256" key="3">
    <source>
        <dbReference type="ARBA" id="ARBA00022946"/>
    </source>
</evidence>
<dbReference type="OMA" id="FQKFECQ"/>
<gene>
    <name evidence="5" type="ORF">ZOSMA_89G01010</name>
</gene>
<evidence type="ECO:0000259" key="4">
    <source>
        <dbReference type="Pfam" id="PF04755"/>
    </source>
</evidence>
<dbReference type="AlphaFoldDB" id="A0A0K9NKL5"/>